<dbReference type="AlphaFoldDB" id="A0A9N9U9Z7"/>
<gene>
    <name evidence="2" type="ORF">CBYS24578_00007473</name>
</gene>
<feature type="region of interest" description="Disordered" evidence="1">
    <location>
        <begin position="1"/>
        <end position="55"/>
    </location>
</feature>
<accession>A0A9N9U9Z7</accession>
<organism evidence="2 3">
    <name type="scientific">Clonostachys byssicola</name>
    <dbReference type="NCBI Taxonomy" id="160290"/>
    <lineage>
        <taxon>Eukaryota</taxon>
        <taxon>Fungi</taxon>
        <taxon>Dikarya</taxon>
        <taxon>Ascomycota</taxon>
        <taxon>Pezizomycotina</taxon>
        <taxon>Sordariomycetes</taxon>
        <taxon>Hypocreomycetidae</taxon>
        <taxon>Hypocreales</taxon>
        <taxon>Bionectriaceae</taxon>
        <taxon>Clonostachys</taxon>
    </lineage>
</organism>
<dbReference type="EMBL" id="CABFNO020001317">
    <property type="protein sequence ID" value="CAG9980508.1"/>
    <property type="molecule type" value="Genomic_DNA"/>
</dbReference>
<evidence type="ECO:0000313" key="3">
    <source>
        <dbReference type="Proteomes" id="UP000754883"/>
    </source>
</evidence>
<sequence>MKPEASDEFSAKGQVSGDQPSAEIAPGNADSSTAETAPDGQDNTGWSTAESTPDGLQDLIWMVKIPFPGLVGKA</sequence>
<dbReference type="OrthoDB" id="10481357at2759"/>
<keyword evidence="3" id="KW-1185">Reference proteome</keyword>
<reference evidence="2" key="1">
    <citation type="submission" date="2021-10" db="EMBL/GenBank/DDBJ databases">
        <authorList>
            <person name="Piombo E."/>
        </authorList>
    </citation>
    <scope>NUCLEOTIDE SEQUENCE</scope>
</reference>
<evidence type="ECO:0000313" key="2">
    <source>
        <dbReference type="EMBL" id="CAG9980508.1"/>
    </source>
</evidence>
<protein>
    <submittedName>
        <fullName evidence="2">Uncharacterized protein</fullName>
    </submittedName>
</protein>
<evidence type="ECO:0000256" key="1">
    <source>
        <dbReference type="SAM" id="MobiDB-lite"/>
    </source>
</evidence>
<dbReference type="Proteomes" id="UP000754883">
    <property type="component" value="Unassembled WGS sequence"/>
</dbReference>
<feature type="compositionally biased region" description="Polar residues" evidence="1">
    <location>
        <begin position="29"/>
        <end position="51"/>
    </location>
</feature>
<comment type="caution">
    <text evidence="2">The sequence shown here is derived from an EMBL/GenBank/DDBJ whole genome shotgun (WGS) entry which is preliminary data.</text>
</comment>
<name>A0A9N9U9Z7_9HYPO</name>
<proteinExistence type="predicted"/>